<feature type="compositionally biased region" description="Basic residues" evidence="1">
    <location>
        <begin position="168"/>
        <end position="179"/>
    </location>
</feature>
<proteinExistence type="predicted"/>
<protein>
    <submittedName>
        <fullName evidence="2">Uncharacterized protein</fullName>
    </submittedName>
</protein>
<comment type="caution">
    <text evidence="2">The sequence shown here is derived from an EMBL/GenBank/DDBJ whole genome shotgun (WGS) entry which is preliminary data.</text>
</comment>
<dbReference type="AlphaFoldDB" id="A0AAD4CKQ9"/>
<reference evidence="2" key="2">
    <citation type="submission" date="2020-02" db="EMBL/GenBank/DDBJ databases">
        <authorList>
            <person name="Gilchrist C.L.M."/>
            <person name="Chooi Y.-H."/>
        </authorList>
    </citation>
    <scope>NUCLEOTIDE SEQUENCE</scope>
    <source>
        <strain evidence="2">MST-FP2251</strain>
    </source>
</reference>
<reference evidence="2" key="1">
    <citation type="journal article" date="2019" name="Beilstein J. Org. Chem.">
        <title>Nanangenines: drimane sesquiterpenoids as the dominant metabolite cohort of a novel Australian fungus, Aspergillus nanangensis.</title>
        <authorList>
            <person name="Lacey H.J."/>
            <person name="Gilchrist C.L.M."/>
            <person name="Crombie A."/>
            <person name="Kalaitzis J.A."/>
            <person name="Vuong D."/>
            <person name="Rutledge P.J."/>
            <person name="Turner P."/>
            <person name="Pitt J.I."/>
            <person name="Lacey E."/>
            <person name="Chooi Y.H."/>
            <person name="Piggott A.M."/>
        </authorList>
    </citation>
    <scope>NUCLEOTIDE SEQUENCE</scope>
    <source>
        <strain evidence="2">MST-FP2251</strain>
    </source>
</reference>
<evidence type="ECO:0000313" key="3">
    <source>
        <dbReference type="Proteomes" id="UP001194746"/>
    </source>
</evidence>
<sequence>MGRKKARSKRKKQPEWELDDEHRLLGCLDCHLERGTSDRKTLIEAISRYLQGAIGKEFSVEQIDARLQQMQAIAAQEKRRQSIFTKGSHVLKKIAPWDENAISKYKEGIRDLIIATIIHSDGRHLRGTPQRMQREHTRGPTSVTPTPSKRKLESDTTSIQRPAVGVHTSKKRRERHRLTGLRPDELKQEPSSTRENSRVPDHDKIVPDSDGHSEGLDDEDVYLLQVPHCRGEQGSETKTERRLKQELEVLQKKHYTLELRLQEVVNMHIHATRELAEVRAKYVTATEFAVASERALSEMDQSRGTESTEKIAYQERKLASLGNLLRNTRNSASFACLPSETAFGPSEVDIQKAMTKIHAEIRKLVPPPYADRTIQIPKLNNTIDDGLLSLLRRSSGLCQNDHAAIQSFAADLEQLGLETTVCTLTAAALCDWVFGDDFESDAARPSFLLDMYQHHVCLTDGDLALRNLDLAARSSFFKSEDYLNIQIPCRAETLANRLTNVIAALLETADLNEEERQEVYEGLVDIFKLVLTLKADLVASSGRYTAVLFSPGSDFLVRWMDAESKEGFQRKDVTKESARVQLCILPAIFAYNEGNMKLPAYHFPVSSSLGDKPDMHLVHKAVVII</sequence>
<evidence type="ECO:0000313" key="2">
    <source>
        <dbReference type="EMBL" id="KAF9888241.1"/>
    </source>
</evidence>
<name>A0AAD4CKQ9_ASPNN</name>
<keyword evidence="3" id="KW-1185">Reference proteome</keyword>
<feature type="compositionally biased region" description="Basic and acidic residues" evidence="1">
    <location>
        <begin position="195"/>
        <end position="215"/>
    </location>
</feature>
<dbReference type="Proteomes" id="UP001194746">
    <property type="component" value="Unassembled WGS sequence"/>
</dbReference>
<gene>
    <name evidence="2" type="ORF">FE257_008810</name>
</gene>
<feature type="region of interest" description="Disordered" evidence="1">
    <location>
        <begin position="124"/>
        <end position="216"/>
    </location>
</feature>
<evidence type="ECO:0000256" key="1">
    <source>
        <dbReference type="SAM" id="MobiDB-lite"/>
    </source>
</evidence>
<accession>A0AAD4CKQ9</accession>
<organism evidence="2 3">
    <name type="scientific">Aspergillus nanangensis</name>
    <dbReference type="NCBI Taxonomy" id="2582783"/>
    <lineage>
        <taxon>Eukaryota</taxon>
        <taxon>Fungi</taxon>
        <taxon>Dikarya</taxon>
        <taxon>Ascomycota</taxon>
        <taxon>Pezizomycotina</taxon>
        <taxon>Eurotiomycetes</taxon>
        <taxon>Eurotiomycetidae</taxon>
        <taxon>Eurotiales</taxon>
        <taxon>Aspergillaceae</taxon>
        <taxon>Aspergillus</taxon>
        <taxon>Aspergillus subgen. Circumdati</taxon>
    </lineage>
</organism>
<dbReference type="EMBL" id="VCAU01000049">
    <property type="protein sequence ID" value="KAF9888241.1"/>
    <property type="molecule type" value="Genomic_DNA"/>
</dbReference>